<dbReference type="AlphaFoldDB" id="A0A0D9YV27"/>
<reference evidence="2" key="2">
    <citation type="submission" date="2018-05" db="EMBL/GenBank/DDBJ databases">
        <title>OgluRS3 (Oryza glumaepatula Reference Sequence Version 3).</title>
        <authorList>
            <person name="Zhang J."/>
            <person name="Kudrna D."/>
            <person name="Lee S."/>
            <person name="Talag J."/>
            <person name="Welchert J."/>
            <person name="Wing R.A."/>
        </authorList>
    </citation>
    <scope>NUCLEOTIDE SEQUENCE [LARGE SCALE GENOMIC DNA]</scope>
</reference>
<keyword evidence="1" id="KW-0472">Membrane</keyword>
<feature type="transmembrane region" description="Helical" evidence="1">
    <location>
        <begin position="36"/>
        <end position="56"/>
    </location>
</feature>
<proteinExistence type="predicted"/>
<protein>
    <recommendedName>
        <fullName evidence="4">Late embryogenesis abundant protein LEA-2 subgroup domain-containing protein</fullName>
    </recommendedName>
</protein>
<dbReference type="HOGENOM" id="CLU_095845_0_0_1"/>
<dbReference type="Proteomes" id="UP000026961">
    <property type="component" value="Chromosome 2"/>
</dbReference>
<dbReference type="eggNOG" id="ENOG502R6ZF">
    <property type="taxonomic scope" value="Eukaryota"/>
</dbReference>
<evidence type="ECO:0000313" key="3">
    <source>
        <dbReference type="Proteomes" id="UP000026961"/>
    </source>
</evidence>
<sequence length="242" mass="26804">MGRSREYLGERLVDSYDGGRGGEDCCEMMKGFCWNILPGILGALTALVLMSALLYYPYKWSFDDGKSPEFSVTVVGVSGLDPDRDLGRPTLDPTFDLTVRIKEPRRYSVACVERGTTAAVSYRGVQLASGPAPELCGRNENTTEARSVMAWGHANAVPEFARERLAEELRRGDAAVDVTLTTPARYCRSCMQTVIECKPRVGSGEFSPRCGVTTDFPTFPDSPDVPYPQYQVLQPGRRLLRW</sequence>
<evidence type="ECO:0000313" key="2">
    <source>
        <dbReference type="EnsemblPlants" id="OGLUM02G24720.1"/>
    </source>
</evidence>
<name>A0A0D9YV27_9ORYZ</name>
<evidence type="ECO:0008006" key="4">
    <source>
        <dbReference type="Google" id="ProtNLM"/>
    </source>
</evidence>
<reference evidence="2" key="1">
    <citation type="submission" date="2015-04" db="UniProtKB">
        <authorList>
            <consortium name="EnsemblPlants"/>
        </authorList>
    </citation>
    <scope>IDENTIFICATION</scope>
</reference>
<keyword evidence="1" id="KW-1133">Transmembrane helix</keyword>
<dbReference type="Gramene" id="OGLUM02G24720.1">
    <property type="protein sequence ID" value="OGLUM02G24720.1"/>
    <property type="gene ID" value="OGLUM02G24720"/>
</dbReference>
<accession>A0A0D9YV27</accession>
<dbReference type="PANTHER" id="PTHR33994">
    <property type="entry name" value="OS04G0515000 PROTEIN"/>
    <property type="match status" value="1"/>
</dbReference>
<keyword evidence="3" id="KW-1185">Reference proteome</keyword>
<evidence type="ECO:0000256" key="1">
    <source>
        <dbReference type="SAM" id="Phobius"/>
    </source>
</evidence>
<dbReference type="EnsemblPlants" id="OGLUM02G24720.1">
    <property type="protein sequence ID" value="OGLUM02G24720.1"/>
    <property type="gene ID" value="OGLUM02G24720"/>
</dbReference>
<dbReference type="PANTHER" id="PTHR33994:SF20">
    <property type="entry name" value="OS02G0619500 PROTEIN"/>
    <property type="match status" value="1"/>
</dbReference>
<keyword evidence="1" id="KW-0812">Transmembrane</keyword>
<organism evidence="2">
    <name type="scientific">Oryza glumipatula</name>
    <dbReference type="NCBI Taxonomy" id="40148"/>
    <lineage>
        <taxon>Eukaryota</taxon>
        <taxon>Viridiplantae</taxon>
        <taxon>Streptophyta</taxon>
        <taxon>Embryophyta</taxon>
        <taxon>Tracheophyta</taxon>
        <taxon>Spermatophyta</taxon>
        <taxon>Magnoliopsida</taxon>
        <taxon>Liliopsida</taxon>
        <taxon>Poales</taxon>
        <taxon>Poaceae</taxon>
        <taxon>BOP clade</taxon>
        <taxon>Oryzoideae</taxon>
        <taxon>Oryzeae</taxon>
        <taxon>Oryzinae</taxon>
        <taxon>Oryza</taxon>
    </lineage>
</organism>